<sequence length="47" mass="5492">MTRIKRKSFIIKHFARIAERTDLQKKTKNSNASVIRLLAVYFGNNGR</sequence>
<accession>I9U0P9</accession>
<dbReference type="EMBL" id="AGXZ01000024">
    <property type="protein sequence ID" value="EIY75671.1"/>
    <property type="molecule type" value="Genomic_DNA"/>
</dbReference>
<dbReference type="AlphaFoldDB" id="I9U0P9"/>
<organism evidence="1 2">
    <name type="scientific">Phocaeicola vulgatus CL09T03C04</name>
    <dbReference type="NCBI Taxonomy" id="997891"/>
    <lineage>
        <taxon>Bacteria</taxon>
        <taxon>Pseudomonadati</taxon>
        <taxon>Bacteroidota</taxon>
        <taxon>Bacteroidia</taxon>
        <taxon>Bacteroidales</taxon>
        <taxon>Bacteroidaceae</taxon>
        <taxon>Phocaeicola</taxon>
    </lineage>
</organism>
<name>I9U0P9_PHOVU</name>
<comment type="caution">
    <text evidence="1">The sequence shown here is derived from an EMBL/GenBank/DDBJ whole genome shotgun (WGS) entry which is preliminary data.</text>
</comment>
<dbReference type="HOGENOM" id="CLU_3164253_0_0_10"/>
<evidence type="ECO:0000313" key="1">
    <source>
        <dbReference type="EMBL" id="EIY75671.1"/>
    </source>
</evidence>
<keyword evidence="2" id="KW-1185">Reference proteome</keyword>
<evidence type="ECO:0000313" key="2">
    <source>
        <dbReference type="Proteomes" id="UP000004219"/>
    </source>
</evidence>
<dbReference type="Proteomes" id="UP000004219">
    <property type="component" value="Unassembled WGS sequence"/>
</dbReference>
<gene>
    <name evidence="1" type="ORF">HMPREF1058_03056</name>
</gene>
<reference evidence="1 2" key="1">
    <citation type="submission" date="2012-02" db="EMBL/GenBank/DDBJ databases">
        <title>The Genome Sequence of Bacteroides vulgatus CL09T03C04.</title>
        <authorList>
            <consortium name="The Broad Institute Genome Sequencing Platform"/>
            <person name="Earl A."/>
            <person name="Ward D."/>
            <person name="Feldgarden M."/>
            <person name="Gevers D."/>
            <person name="Zitomersky N.L."/>
            <person name="Coyne M.J."/>
            <person name="Comstock L.E."/>
            <person name="Young S.K."/>
            <person name="Zeng Q."/>
            <person name="Gargeya S."/>
            <person name="Fitzgerald M."/>
            <person name="Haas B."/>
            <person name="Abouelleil A."/>
            <person name="Alvarado L."/>
            <person name="Arachchi H.M."/>
            <person name="Berlin A."/>
            <person name="Chapman S.B."/>
            <person name="Gearin G."/>
            <person name="Goldberg J."/>
            <person name="Griggs A."/>
            <person name="Gujja S."/>
            <person name="Hansen M."/>
            <person name="Heiman D."/>
            <person name="Howarth C."/>
            <person name="Larimer J."/>
            <person name="Lui A."/>
            <person name="MacDonald P.J.P."/>
            <person name="McCowen C."/>
            <person name="Montmayeur A."/>
            <person name="Murphy C."/>
            <person name="Neiman D."/>
            <person name="Pearson M."/>
            <person name="Priest M."/>
            <person name="Roberts A."/>
            <person name="Saif S."/>
            <person name="Shea T."/>
            <person name="Sisk P."/>
            <person name="Stolte C."/>
            <person name="Sykes S."/>
            <person name="Wortman J."/>
            <person name="Nusbaum C."/>
            <person name="Birren B."/>
        </authorList>
    </citation>
    <scope>NUCLEOTIDE SEQUENCE [LARGE SCALE GENOMIC DNA]</scope>
    <source>
        <strain evidence="1 2">CL09T03C04</strain>
    </source>
</reference>
<protein>
    <submittedName>
        <fullName evidence="1">Uncharacterized protein</fullName>
    </submittedName>
</protein>
<proteinExistence type="predicted"/>